<gene>
    <name evidence="2" type="ORF">UFOPK3124_00710</name>
</gene>
<dbReference type="InterPro" id="IPR027417">
    <property type="entry name" value="P-loop_NTPase"/>
</dbReference>
<name>A0A6J6Z207_9ZZZZ</name>
<dbReference type="PANTHER" id="PTHR40396">
    <property type="entry name" value="ATPASE-LIKE PROTEIN"/>
    <property type="match status" value="1"/>
</dbReference>
<dbReference type="InterPro" id="IPR003959">
    <property type="entry name" value="ATPase_AAA_core"/>
</dbReference>
<organism evidence="2">
    <name type="scientific">freshwater metagenome</name>
    <dbReference type="NCBI Taxonomy" id="449393"/>
    <lineage>
        <taxon>unclassified sequences</taxon>
        <taxon>metagenomes</taxon>
        <taxon>ecological metagenomes</taxon>
    </lineage>
</organism>
<dbReference type="EMBL" id="CAFAAY010000044">
    <property type="protein sequence ID" value="CAB4815429.1"/>
    <property type="molecule type" value="Genomic_DNA"/>
</dbReference>
<dbReference type="SUPFAM" id="SSF52540">
    <property type="entry name" value="P-loop containing nucleoside triphosphate hydrolases"/>
    <property type="match status" value="1"/>
</dbReference>
<sequence>MIVRLTVENYKSFLESTTLDFVAGPAKKLSGNLIRNPNKERLVKSMALYGKNASGKTTILDALYALKMFVVFSSQDQKPTTRIPRFEPFALNDSSSKRPARIAITFNIGSNRYTLDVAATSERVWNESLKVQRTSKQPSRKWTSITLMDRSWDSVQKNYLTKIHPDLGTELMLAAAKEQTPPNRLMVGKLGSMNSEIASRIIQWFDEDLSFYDMHRNNNSENEALATAARFHQQDPTFATLLDRLSRDADTGIRELTVDDETSFELLYSESEKKPEINKVIKPALVFRHFTQDGSEIFFSRQQESSGTLRFIALLTAILQPGERRRLVCIDELSASMNPVLVQRLIRIVHSKRYNPLGHQILFTTHDTHLIDPDELLRRDQIAICDKNRYGCSSVRRLDEFQDEARSDANLQKQYLDGRFGGLPMFGPTLEDVEADEEPLEIIS</sequence>
<accession>A0A6J6Z207</accession>
<dbReference type="AlphaFoldDB" id="A0A6J6Z207"/>
<feature type="domain" description="ATPase AAA-type core" evidence="1">
    <location>
        <begin position="46"/>
        <end position="372"/>
    </location>
</feature>
<evidence type="ECO:0000313" key="2">
    <source>
        <dbReference type="EMBL" id="CAB4815429.1"/>
    </source>
</evidence>
<dbReference type="GO" id="GO:0016887">
    <property type="term" value="F:ATP hydrolysis activity"/>
    <property type="evidence" value="ECO:0007669"/>
    <property type="project" value="InterPro"/>
</dbReference>
<dbReference type="PANTHER" id="PTHR40396:SF1">
    <property type="entry name" value="ATPASE AAA-TYPE CORE DOMAIN-CONTAINING PROTEIN"/>
    <property type="match status" value="1"/>
</dbReference>
<proteinExistence type="predicted"/>
<evidence type="ECO:0000259" key="1">
    <source>
        <dbReference type="Pfam" id="PF13304"/>
    </source>
</evidence>
<reference evidence="2" key="1">
    <citation type="submission" date="2020-05" db="EMBL/GenBank/DDBJ databases">
        <authorList>
            <person name="Chiriac C."/>
            <person name="Salcher M."/>
            <person name="Ghai R."/>
            <person name="Kavagutti S V."/>
        </authorList>
    </citation>
    <scope>NUCLEOTIDE SEQUENCE</scope>
</reference>
<dbReference type="Gene3D" id="3.40.50.300">
    <property type="entry name" value="P-loop containing nucleotide triphosphate hydrolases"/>
    <property type="match status" value="1"/>
</dbReference>
<dbReference type="GO" id="GO:0005524">
    <property type="term" value="F:ATP binding"/>
    <property type="evidence" value="ECO:0007669"/>
    <property type="project" value="InterPro"/>
</dbReference>
<protein>
    <submittedName>
        <fullName evidence="2">Unannotated protein</fullName>
    </submittedName>
</protein>
<dbReference type="Pfam" id="PF13304">
    <property type="entry name" value="AAA_21"/>
    <property type="match status" value="1"/>
</dbReference>